<dbReference type="NCBIfam" id="TIGR03930">
    <property type="entry name" value="WXG100_ESAT6"/>
    <property type="match status" value="1"/>
</dbReference>
<dbReference type="AlphaFoldDB" id="A0A1S8MC93"/>
<sequence length="89" mass="9905">MALIKITPEELEQLAAKFSGASEESQQMVSTLGSGISNVQQNWAGVSATKFFGEYEAWSKTMTGYVQLLQQISTELKQQAQKFREADVR</sequence>
<dbReference type="SUPFAM" id="SSF140453">
    <property type="entry name" value="EsxAB dimer-like"/>
    <property type="match status" value="1"/>
</dbReference>
<proteinExistence type="predicted"/>
<organism evidence="1 2">
    <name type="scientific">Clostridium felsineum</name>
    <dbReference type="NCBI Taxonomy" id="36839"/>
    <lineage>
        <taxon>Bacteria</taxon>
        <taxon>Bacillati</taxon>
        <taxon>Bacillota</taxon>
        <taxon>Clostridia</taxon>
        <taxon>Eubacteriales</taxon>
        <taxon>Clostridiaceae</taxon>
        <taxon>Clostridium</taxon>
    </lineage>
</organism>
<name>A0A1S8MC93_9CLOT</name>
<dbReference type="KEGG" id="crw:CROST_007440"/>
<protein>
    <submittedName>
        <fullName evidence="1">Protein YukE</fullName>
    </submittedName>
</protein>
<evidence type="ECO:0000313" key="2">
    <source>
        <dbReference type="Proteomes" id="UP000190951"/>
    </source>
</evidence>
<evidence type="ECO:0000313" key="1">
    <source>
        <dbReference type="EMBL" id="URZ10036.1"/>
    </source>
</evidence>
<accession>A0A1S8MC93</accession>
<dbReference type="Proteomes" id="UP000190951">
    <property type="component" value="Chromosome"/>
</dbReference>
<dbReference type="Pfam" id="PF06013">
    <property type="entry name" value="WXG100"/>
    <property type="match status" value="1"/>
</dbReference>
<gene>
    <name evidence="1" type="primary">yukE</name>
    <name evidence="1" type="ORF">CROST_007440</name>
</gene>
<reference evidence="1 2" key="1">
    <citation type="submission" date="2022-04" db="EMBL/GenBank/DDBJ databases">
        <title>Genome sequence of C. roseum typestrain.</title>
        <authorList>
            <person name="Poehlein A."/>
            <person name="Schoch T."/>
            <person name="Duerre P."/>
            <person name="Daniel R."/>
        </authorList>
    </citation>
    <scope>NUCLEOTIDE SEQUENCE [LARGE SCALE GENOMIC DNA]</scope>
    <source>
        <strain evidence="1 2">DSM 7320</strain>
    </source>
</reference>
<dbReference type="InterPro" id="IPR036689">
    <property type="entry name" value="ESAT-6-like_sf"/>
</dbReference>
<dbReference type="EMBL" id="CP096983">
    <property type="protein sequence ID" value="URZ10036.1"/>
    <property type="molecule type" value="Genomic_DNA"/>
</dbReference>
<dbReference type="Gene3D" id="1.10.287.850">
    <property type="entry name" value="HP0062-like domain"/>
    <property type="match status" value="1"/>
</dbReference>
<keyword evidence="2" id="KW-1185">Reference proteome</keyword>
<dbReference type="InterPro" id="IPR010310">
    <property type="entry name" value="T7SS_ESAT-6-like"/>
</dbReference>
<dbReference type="RefSeq" id="WP_077833109.1">
    <property type="nucleotide sequence ID" value="NZ_CP096983.1"/>
</dbReference>
<dbReference type="STRING" id="84029.CROST_15390"/>